<dbReference type="EMBL" id="AP011117">
    <property type="protein sequence ID" value="BAH47113.1"/>
    <property type="molecule type" value="Genomic_DNA"/>
</dbReference>
<dbReference type="KEGG" id="rop:ROP_pROB02-01000"/>
<feature type="region of interest" description="Disordered" evidence="1">
    <location>
        <begin position="33"/>
        <end position="73"/>
    </location>
</feature>
<sequence length="73" mass="7789">MPCYTGNIGITFGEFLEDRFAATTFRATGVVPAGAEKRAPARQGVESSSRSVPRKSPTPGRRPLPSATKEVHS</sequence>
<dbReference type="AlphaFoldDB" id="C1BDR0"/>
<keyword evidence="2" id="KW-0614">Plasmid</keyword>
<reference evidence="2 3" key="1">
    <citation type="journal article" date="2005" name="J. Biosci. Bioeng.">
        <title>Isolation and characterization of benzene-tolerant Rhodococcus opacus strains.</title>
        <authorList>
            <person name="Na K.S."/>
            <person name="Kuroda A."/>
            <person name="Takiguchi N."/>
            <person name="Ikeda T."/>
            <person name="Ohtake H."/>
            <person name="Kato J."/>
        </authorList>
    </citation>
    <scope>NUCLEOTIDE SEQUENCE [LARGE SCALE GENOMIC DNA]</scope>
    <source>
        <strain evidence="2 3">B4</strain>
        <plasmid evidence="2">pROB02</plasmid>
    </source>
</reference>
<reference evidence="2 3" key="2">
    <citation type="submission" date="2009-03" db="EMBL/GenBank/DDBJ databases">
        <title>Comparison of the complete genome sequences of Rhodococcus erythropolis PR4 and Rhodococcus opacus B4.</title>
        <authorList>
            <person name="Takarada H."/>
            <person name="Sekine M."/>
            <person name="Hosoyama A."/>
            <person name="Yamada R."/>
            <person name="Fujisawa T."/>
            <person name="Omata S."/>
            <person name="Shimizu A."/>
            <person name="Tsukatani N."/>
            <person name="Tanikawa S."/>
            <person name="Fujita N."/>
            <person name="Harayama S."/>
        </authorList>
    </citation>
    <scope>NUCLEOTIDE SEQUENCE [LARGE SCALE GENOMIC DNA]</scope>
    <source>
        <strain evidence="2 3">B4</strain>
        <plasmid evidence="2 3">pROB02</plasmid>
    </source>
</reference>
<name>C1BDR0_RHOOB</name>
<evidence type="ECO:0000256" key="1">
    <source>
        <dbReference type="SAM" id="MobiDB-lite"/>
    </source>
</evidence>
<dbReference type="Proteomes" id="UP000002212">
    <property type="component" value="Plasmid pROB02"/>
</dbReference>
<gene>
    <name evidence="2" type="ordered locus">ROP_pROB02-01000</name>
</gene>
<organism evidence="2 3">
    <name type="scientific">Rhodococcus opacus (strain B4)</name>
    <dbReference type="NCBI Taxonomy" id="632772"/>
    <lineage>
        <taxon>Bacteria</taxon>
        <taxon>Bacillati</taxon>
        <taxon>Actinomycetota</taxon>
        <taxon>Actinomycetes</taxon>
        <taxon>Mycobacteriales</taxon>
        <taxon>Nocardiaceae</taxon>
        <taxon>Rhodococcus</taxon>
    </lineage>
</organism>
<dbReference type="PATRIC" id="fig|632772.20.peg.8477"/>
<evidence type="ECO:0000313" key="3">
    <source>
        <dbReference type="Proteomes" id="UP000002212"/>
    </source>
</evidence>
<dbReference type="HOGENOM" id="CLU_2702392_0_0_11"/>
<evidence type="ECO:0000313" key="2">
    <source>
        <dbReference type="EMBL" id="BAH47113.1"/>
    </source>
</evidence>
<protein>
    <submittedName>
        <fullName evidence="2">Uncharacterized protein</fullName>
    </submittedName>
</protein>
<accession>C1BDR0</accession>
<proteinExistence type="predicted"/>
<geneLocation type="plasmid" evidence="2 3">
    <name>pROB02</name>
</geneLocation>